<sequence length="155" mass="16789">MVVFMEMGDGYGYPSIKRGRETGIRLINRAEVVISAPLAPFSPPSSSVFQLKHDDLVVLSVTADPSDKHPIAALWCSSVVVLEQRQPSPHTHPHTLSLSSVTGVALLHCRQVSPPHLGVALHVAYHSFPSRPDLCPSHPQTLSLSPITGVALYHH</sequence>
<proteinExistence type="predicted"/>
<gene>
    <name evidence="1" type="ORF">PIB30_012150</name>
</gene>
<evidence type="ECO:0000313" key="1">
    <source>
        <dbReference type="EMBL" id="MED6131713.1"/>
    </source>
</evidence>
<organism evidence="1 2">
    <name type="scientific">Stylosanthes scabra</name>
    <dbReference type="NCBI Taxonomy" id="79078"/>
    <lineage>
        <taxon>Eukaryota</taxon>
        <taxon>Viridiplantae</taxon>
        <taxon>Streptophyta</taxon>
        <taxon>Embryophyta</taxon>
        <taxon>Tracheophyta</taxon>
        <taxon>Spermatophyta</taxon>
        <taxon>Magnoliopsida</taxon>
        <taxon>eudicotyledons</taxon>
        <taxon>Gunneridae</taxon>
        <taxon>Pentapetalae</taxon>
        <taxon>rosids</taxon>
        <taxon>fabids</taxon>
        <taxon>Fabales</taxon>
        <taxon>Fabaceae</taxon>
        <taxon>Papilionoideae</taxon>
        <taxon>50 kb inversion clade</taxon>
        <taxon>dalbergioids sensu lato</taxon>
        <taxon>Dalbergieae</taxon>
        <taxon>Pterocarpus clade</taxon>
        <taxon>Stylosanthes</taxon>
    </lineage>
</organism>
<comment type="caution">
    <text evidence="1">The sequence shown here is derived from an EMBL/GenBank/DDBJ whole genome shotgun (WGS) entry which is preliminary data.</text>
</comment>
<keyword evidence="2" id="KW-1185">Reference proteome</keyword>
<dbReference type="EMBL" id="JASCZI010060445">
    <property type="protein sequence ID" value="MED6131713.1"/>
    <property type="molecule type" value="Genomic_DNA"/>
</dbReference>
<protein>
    <submittedName>
        <fullName evidence="1">Uncharacterized protein</fullName>
    </submittedName>
</protein>
<accession>A0ABU6S6G9</accession>
<reference evidence="1 2" key="1">
    <citation type="journal article" date="2023" name="Plants (Basel)">
        <title>Bridging the Gap: Combining Genomics and Transcriptomics Approaches to Understand Stylosanthes scabra, an Orphan Legume from the Brazilian Caatinga.</title>
        <authorList>
            <person name="Ferreira-Neto J.R.C."/>
            <person name="da Silva M.D."/>
            <person name="Binneck E."/>
            <person name="de Melo N.F."/>
            <person name="da Silva R.H."/>
            <person name="de Melo A.L.T.M."/>
            <person name="Pandolfi V."/>
            <person name="Bustamante F.O."/>
            <person name="Brasileiro-Vidal A.C."/>
            <person name="Benko-Iseppon A.M."/>
        </authorList>
    </citation>
    <scope>NUCLEOTIDE SEQUENCE [LARGE SCALE GENOMIC DNA]</scope>
    <source>
        <tissue evidence="1">Leaves</tissue>
    </source>
</reference>
<dbReference type="Proteomes" id="UP001341840">
    <property type="component" value="Unassembled WGS sequence"/>
</dbReference>
<name>A0ABU6S6G9_9FABA</name>
<evidence type="ECO:0000313" key="2">
    <source>
        <dbReference type="Proteomes" id="UP001341840"/>
    </source>
</evidence>